<evidence type="ECO:0000256" key="5">
    <source>
        <dbReference type="ARBA" id="ARBA00022741"/>
    </source>
</evidence>
<sequence>MARAGGGAGPRVRRGAAGRAGRRGRAGRDELLRRAAAAPGHRPAAGRPAPDLPVRRHVLRAGRGDRAGPARGPGPRDPGGDRRARDQPGRHRAARRPRRRAPRGRGRRRRRPPRADADQPDLQGDRVLPAHRGGGRVNGTVSRLLGLMRPERAALAGSLVFAGLGVALTVVVPKILGSATDLIISGTRGGGVDFTALGRTIQLVLTLYLLSFAATAVQQRLTVSVVQRLAARLRDRVQGKLSRLPLAYFDRQARGEVLSRATNDVDNLSTNLQQVLSVLLNALFTLVGVLAMMVWTSPLLALVALVAVPSTVVVARLLARRARPRFAEQMAATGRVSAHVEEVYAGHALVRVFGRQEAEAERFAEHNEAMFRAAFRAQFLSGLVGPVMMTLLNLNFVLVAVIGGLRVAAGALSIGGIQAFLQYTQQFGQPVNQAAQTATLTQSLLASARRVFELLDEEEQIPDPAEPARLERVAGRVVFEDVAFRYEPDRPLIEGLSLVAEPGRTVAIVGPTGAGKTTLVNLIMRFYEPTGGRITIDGVDITRMTREDLRSRLGMVLQDTWLFHGTIADNIAYGAAGATRERVVAAAEAVDLDRFVRTLPDGYDTVIDDEGGNLSAGEKQLVTIARALLADPAILILDEATSSLDTRTEVLVQRAMAALREGRTSFVIAHRLSTIRDADLILVMEDGRVVEQGSHAELLRAGGHYARLTAAQLPTAA</sequence>
<evidence type="ECO:0000256" key="8">
    <source>
        <dbReference type="ARBA" id="ARBA00023136"/>
    </source>
</evidence>
<dbReference type="GO" id="GO:0005524">
    <property type="term" value="F:ATP binding"/>
    <property type="evidence" value="ECO:0007669"/>
    <property type="project" value="UniProtKB-KW"/>
</dbReference>
<evidence type="ECO:0000256" key="3">
    <source>
        <dbReference type="ARBA" id="ARBA00022475"/>
    </source>
</evidence>
<dbReference type="SUPFAM" id="SSF52540">
    <property type="entry name" value="P-loop containing nucleoside triphosphate hydrolases"/>
    <property type="match status" value="1"/>
</dbReference>
<feature type="transmembrane region" description="Helical" evidence="13">
    <location>
        <begin position="299"/>
        <end position="319"/>
    </location>
</feature>
<dbReference type="SMART" id="SM00382">
    <property type="entry name" value="AAA"/>
    <property type="match status" value="1"/>
</dbReference>
<dbReference type="CDD" id="cd03254">
    <property type="entry name" value="ABCC_Glucan_exporter_like"/>
    <property type="match status" value="1"/>
</dbReference>
<feature type="domain" description="ABC transmembrane type-1" evidence="15">
    <location>
        <begin position="156"/>
        <end position="443"/>
    </location>
</feature>
<dbReference type="Gene3D" id="1.20.1560.10">
    <property type="entry name" value="ABC transporter type 1, transmembrane domain"/>
    <property type="match status" value="1"/>
</dbReference>
<evidence type="ECO:0000256" key="1">
    <source>
        <dbReference type="ARBA" id="ARBA00004651"/>
    </source>
</evidence>
<proteinExistence type="inferred from homology"/>
<dbReference type="GO" id="GO:0005886">
    <property type="term" value="C:plasma membrane"/>
    <property type="evidence" value="ECO:0007669"/>
    <property type="project" value="UniProtKB-SubCell"/>
</dbReference>
<dbReference type="PROSITE" id="PS00211">
    <property type="entry name" value="ABC_TRANSPORTER_1"/>
    <property type="match status" value="1"/>
</dbReference>
<dbReference type="FunFam" id="1.20.1560.10:FF:000011">
    <property type="entry name" value="Multidrug ABC transporter ATP-binding protein"/>
    <property type="match status" value="1"/>
</dbReference>
<keyword evidence="3" id="KW-1003">Cell membrane</keyword>
<comment type="similarity">
    <text evidence="10">Belongs to the ABC transporter superfamily. Lipid exporter (TC 3.A.1.106) family.</text>
</comment>
<dbReference type="PANTHER" id="PTHR43394:SF1">
    <property type="entry name" value="ATP-BINDING CASSETTE SUB-FAMILY B MEMBER 10, MITOCHONDRIAL"/>
    <property type="match status" value="1"/>
</dbReference>
<evidence type="ECO:0000256" key="13">
    <source>
        <dbReference type="SAM" id="Phobius"/>
    </source>
</evidence>
<dbReference type="EMBL" id="QZEY01000005">
    <property type="protein sequence ID" value="RJL31948.1"/>
    <property type="molecule type" value="Genomic_DNA"/>
</dbReference>
<comment type="function">
    <text evidence="9">ABC transporter involved in fatty acid import. Transmembrane domains (TMD) form a pore in the membrane and the ATP-binding domain (NBD) is responsible for energy generation.</text>
</comment>
<keyword evidence="5" id="KW-0547">Nucleotide-binding</keyword>
<organism evidence="16 17">
    <name type="scientific">Bailinhaonella thermotolerans</name>
    <dbReference type="NCBI Taxonomy" id="1070861"/>
    <lineage>
        <taxon>Bacteria</taxon>
        <taxon>Bacillati</taxon>
        <taxon>Actinomycetota</taxon>
        <taxon>Actinomycetes</taxon>
        <taxon>Streptosporangiales</taxon>
        <taxon>Streptosporangiaceae</taxon>
        <taxon>Bailinhaonella</taxon>
    </lineage>
</organism>
<feature type="domain" description="ABC transporter" evidence="14">
    <location>
        <begin position="477"/>
        <end position="711"/>
    </location>
</feature>
<feature type="compositionally biased region" description="Basic residues" evidence="12">
    <location>
        <begin position="90"/>
        <end position="112"/>
    </location>
</feature>
<feature type="region of interest" description="Disordered" evidence="12">
    <location>
        <begin position="1"/>
        <end position="135"/>
    </location>
</feature>
<dbReference type="InterPro" id="IPR027417">
    <property type="entry name" value="P-loop_NTPase"/>
</dbReference>
<evidence type="ECO:0000256" key="4">
    <source>
        <dbReference type="ARBA" id="ARBA00022692"/>
    </source>
</evidence>
<feature type="compositionally biased region" description="Low complexity" evidence="12">
    <location>
        <begin position="34"/>
        <end position="49"/>
    </location>
</feature>
<gene>
    <name evidence="16" type="ORF">D5H75_16005</name>
</gene>
<feature type="transmembrane region" description="Helical" evidence="13">
    <location>
        <begin position="153"/>
        <end position="176"/>
    </location>
</feature>
<dbReference type="InterPro" id="IPR017871">
    <property type="entry name" value="ABC_transporter-like_CS"/>
</dbReference>
<keyword evidence="17" id="KW-1185">Reference proteome</keyword>
<accession>A0A3A4BCL9</accession>
<dbReference type="InterPro" id="IPR003439">
    <property type="entry name" value="ABC_transporter-like_ATP-bd"/>
</dbReference>
<evidence type="ECO:0000256" key="10">
    <source>
        <dbReference type="ARBA" id="ARBA00061644"/>
    </source>
</evidence>
<feature type="compositionally biased region" description="Basic residues" evidence="12">
    <location>
        <begin position="11"/>
        <end position="25"/>
    </location>
</feature>
<evidence type="ECO:0000256" key="9">
    <source>
        <dbReference type="ARBA" id="ARBA00055053"/>
    </source>
</evidence>
<dbReference type="Gene3D" id="3.40.50.300">
    <property type="entry name" value="P-loop containing nucleotide triphosphate hydrolases"/>
    <property type="match status" value="1"/>
</dbReference>
<evidence type="ECO:0000256" key="11">
    <source>
        <dbReference type="ARBA" id="ARBA00071747"/>
    </source>
</evidence>
<evidence type="ECO:0000313" key="16">
    <source>
        <dbReference type="EMBL" id="RJL31948.1"/>
    </source>
</evidence>
<dbReference type="GO" id="GO:0016887">
    <property type="term" value="F:ATP hydrolysis activity"/>
    <property type="evidence" value="ECO:0007669"/>
    <property type="project" value="InterPro"/>
</dbReference>
<evidence type="ECO:0000256" key="12">
    <source>
        <dbReference type="SAM" id="MobiDB-lite"/>
    </source>
</evidence>
<comment type="caution">
    <text evidence="16">The sequence shown here is derived from an EMBL/GenBank/DDBJ whole genome shotgun (WGS) entry which is preliminary data.</text>
</comment>
<reference evidence="16 17" key="1">
    <citation type="submission" date="2018-09" db="EMBL/GenBank/DDBJ databases">
        <title>YIM 75507 draft genome.</title>
        <authorList>
            <person name="Tang S."/>
            <person name="Feng Y."/>
        </authorList>
    </citation>
    <scope>NUCLEOTIDE SEQUENCE [LARGE SCALE GENOMIC DNA]</scope>
    <source>
        <strain evidence="16 17">YIM 75507</strain>
    </source>
</reference>
<dbReference type="InterPro" id="IPR036640">
    <property type="entry name" value="ABC1_TM_sf"/>
</dbReference>
<evidence type="ECO:0000256" key="2">
    <source>
        <dbReference type="ARBA" id="ARBA00022448"/>
    </source>
</evidence>
<dbReference type="PROSITE" id="PS50929">
    <property type="entry name" value="ABC_TM1F"/>
    <property type="match status" value="1"/>
</dbReference>
<feature type="transmembrane region" description="Helical" evidence="13">
    <location>
        <begin position="379"/>
        <end position="405"/>
    </location>
</feature>
<keyword evidence="8 13" id="KW-0472">Membrane</keyword>
<evidence type="ECO:0000259" key="14">
    <source>
        <dbReference type="PROSITE" id="PS50893"/>
    </source>
</evidence>
<dbReference type="GO" id="GO:0015421">
    <property type="term" value="F:ABC-type oligopeptide transporter activity"/>
    <property type="evidence" value="ECO:0007669"/>
    <property type="project" value="TreeGrafter"/>
</dbReference>
<dbReference type="CDD" id="cd18547">
    <property type="entry name" value="ABC_6TM_Tm288_like"/>
    <property type="match status" value="1"/>
</dbReference>
<keyword evidence="4 13" id="KW-0812">Transmembrane</keyword>
<evidence type="ECO:0000313" key="17">
    <source>
        <dbReference type="Proteomes" id="UP000265768"/>
    </source>
</evidence>
<dbReference type="OrthoDB" id="9806127at2"/>
<feature type="transmembrane region" description="Helical" evidence="13">
    <location>
        <begin position="196"/>
        <end position="217"/>
    </location>
</feature>
<dbReference type="Pfam" id="PF00005">
    <property type="entry name" value="ABC_tran"/>
    <property type="match status" value="1"/>
</dbReference>
<dbReference type="AlphaFoldDB" id="A0A3A4BCL9"/>
<dbReference type="InterPro" id="IPR003593">
    <property type="entry name" value="AAA+_ATPase"/>
</dbReference>
<protein>
    <recommendedName>
        <fullName evidence="11">Fatty acid ABC transporter ATP-binding/permease protein</fullName>
    </recommendedName>
</protein>
<dbReference type="FunFam" id="3.40.50.300:FF:000287">
    <property type="entry name" value="Multidrug ABC transporter ATP-binding protein"/>
    <property type="match status" value="1"/>
</dbReference>
<feature type="compositionally biased region" description="Basic and acidic residues" evidence="12">
    <location>
        <begin position="78"/>
        <end position="89"/>
    </location>
</feature>
<keyword evidence="2" id="KW-0813">Transport</keyword>
<dbReference type="Proteomes" id="UP000265768">
    <property type="component" value="Unassembled WGS sequence"/>
</dbReference>
<dbReference type="InterPro" id="IPR011527">
    <property type="entry name" value="ABC1_TM_dom"/>
</dbReference>
<feature type="transmembrane region" description="Helical" evidence="13">
    <location>
        <begin position="275"/>
        <end position="293"/>
    </location>
</feature>
<name>A0A3A4BCL9_9ACTN</name>
<evidence type="ECO:0000256" key="6">
    <source>
        <dbReference type="ARBA" id="ARBA00022840"/>
    </source>
</evidence>
<dbReference type="PANTHER" id="PTHR43394">
    <property type="entry name" value="ATP-DEPENDENT PERMEASE MDL1, MITOCHONDRIAL"/>
    <property type="match status" value="1"/>
</dbReference>
<keyword evidence="6 16" id="KW-0067">ATP-binding</keyword>
<comment type="subcellular location">
    <subcellularLocation>
        <location evidence="1">Cell membrane</location>
        <topology evidence="1">Multi-pass membrane protein</topology>
    </subcellularLocation>
</comment>
<dbReference type="InterPro" id="IPR039421">
    <property type="entry name" value="Type_1_exporter"/>
</dbReference>
<dbReference type="Pfam" id="PF00664">
    <property type="entry name" value="ABC_membrane"/>
    <property type="match status" value="1"/>
</dbReference>
<dbReference type="SUPFAM" id="SSF90123">
    <property type="entry name" value="ABC transporter transmembrane region"/>
    <property type="match status" value="1"/>
</dbReference>
<evidence type="ECO:0000256" key="7">
    <source>
        <dbReference type="ARBA" id="ARBA00022989"/>
    </source>
</evidence>
<keyword evidence="7 13" id="KW-1133">Transmembrane helix</keyword>
<dbReference type="PROSITE" id="PS50893">
    <property type="entry name" value="ABC_TRANSPORTER_2"/>
    <property type="match status" value="1"/>
</dbReference>
<evidence type="ECO:0000259" key="15">
    <source>
        <dbReference type="PROSITE" id="PS50929"/>
    </source>
</evidence>